<evidence type="ECO:0000259" key="1">
    <source>
        <dbReference type="Pfam" id="PF20613"/>
    </source>
</evidence>
<proteinExistence type="predicted"/>
<name>A0A7K1SLQ6_9BACT</name>
<dbReference type="Proteomes" id="UP000436006">
    <property type="component" value="Unassembled WGS sequence"/>
</dbReference>
<dbReference type="InterPro" id="IPR046748">
    <property type="entry name" value="HipA_2"/>
</dbReference>
<gene>
    <name evidence="2" type="ORF">GO755_32220</name>
</gene>
<reference evidence="2 3" key="1">
    <citation type="submission" date="2019-12" db="EMBL/GenBank/DDBJ databases">
        <title>Spirosoma sp. HMF4905 genome sequencing and assembly.</title>
        <authorList>
            <person name="Kang H."/>
            <person name="Cha I."/>
            <person name="Kim H."/>
            <person name="Joh K."/>
        </authorList>
    </citation>
    <scope>NUCLEOTIDE SEQUENCE [LARGE SCALE GENOMIC DNA]</scope>
    <source>
        <strain evidence="2 3">HMF4905</strain>
    </source>
</reference>
<feature type="domain" description="HipA-like kinase" evidence="1">
    <location>
        <begin position="52"/>
        <end position="244"/>
    </location>
</feature>
<evidence type="ECO:0000313" key="3">
    <source>
        <dbReference type="Proteomes" id="UP000436006"/>
    </source>
</evidence>
<dbReference type="Pfam" id="PF20613">
    <property type="entry name" value="HipA_2"/>
    <property type="match status" value="1"/>
</dbReference>
<dbReference type="AlphaFoldDB" id="A0A7K1SLQ6"/>
<dbReference type="EMBL" id="WPIN01000018">
    <property type="protein sequence ID" value="MVM34739.1"/>
    <property type="molecule type" value="Genomic_DNA"/>
</dbReference>
<evidence type="ECO:0000313" key="2">
    <source>
        <dbReference type="EMBL" id="MVM34739.1"/>
    </source>
</evidence>
<organism evidence="2 3">
    <name type="scientific">Spirosoma arboris</name>
    <dbReference type="NCBI Taxonomy" id="2682092"/>
    <lineage>
        <taxon>Bacteria</taxon>
        <taxon>Pseudomonadati</taxon>
        <taxon>Bacteroidota</taxon>
        <taxon>Cytophagia</taxon>
        <taxon>Cytophagales</taxon>
        <taxon>Cytophagaceae</taxon>
        <taxon>Spirosoma</taxon>
    </lineage>
</organism>
<keyword evidence="3" id="KW-1185">Reference proteome</keyword>
<accession>A0A7K1SLQ6</accession>
<dbReference type="RefSeq" id="WP_157589560.1">
    <property type="nucleotide sequence ID" value="NZ_WPIN01000018.1"/>
</dbReference>
<comment type="caution">
    <text evidence="2">The sequence shown here is derived from an EMBL/GenBank/DDBJ whole genome shotgun (WGS) entry which is preliminary data.</text>
</comment>
<sequence length="269" mass="30962">MLITDPSYTLPRLIALRYDNTFTNGANQPGLVAARDQQTRQLIDCVVKFRGGERMTPEACARELLAAFIAKEWGIRVVEPVLVDILPEFSELERGKAHYQLLAKSIGLNVGSVYIPGYDTIPVHQPLSAVELPQAQHIFVFDVFIQNADRRVEKPNLMGNGQELVIYDHELAFSFIQALFKNKTPYQLREQDRVWIENLFLLAKIKRFPLPELAIKQALDRLDNKFWDRAFELIPPEWRTDQLPEIRSFLTQIVNNSDLFVQSVKPFLV</sequence>
<protein>
    <recommendedName>
        <fullName evidence="1">HipA-like kinase domain-containing protein</fullName>
    </recommendedName>
</protein>